<evidence type="ECO:0000256" key="3">
    <source>
        <dbReference type="ARBA" id="ARBA00023004"/>
    </source>
</evidence>
<dbReference type="GeneID" id="38665752"/>
<keyword evidence="4" id="KW-0411">Iron-sulfur</keyword>
<dbReference type="GO" id="GO:0046872">
    <property type="term" value="F:metal ion binding"/>
    <property type="evidence" value="ECO:0007669"/>
    <property type="project" value="UniProtKB-KW"/>
</dbReference>
<evidence type="ECO:0000313" key="9">
    <source>
        <dbReference type="Proteomes" id="UP000276741"/>
    </source>
</evidence>
<feature type="domain" description="Rieske" evidence="6">
    <location>
        <begin position="3"/>
        <end position="100"/>
    </location>
</feature>
<dbReference type="AlphaFoldDB" id="A0A348B113"/>
<dbReference type="PROSITE" id="PS51296">
    <property type="entry name" value="RIESKE"/>
    <property type="match status" value="1"/>
</dbReference>
<dbReference type="Proteomes" id="UP000276741">
    <property type="component" value="Chromosome"/>
</dbReference>
<dbReference type="EMBL" id="AP018553">
    <property type="protein sequence ID" value="BBD71865.1"/>
    <property type="molecule type" value="Genomic_DNA"/>
</dbReference>
<comment type="cofactor">
    <cofactor evidence="5">
        <name>[2Fe-2S] cluster</name>
        <dbReference type="ChEBI" id="CHEBI:190135"/>
    </cofactor>
</comment>
<dbReference type="CDD" id="cd03467">
    <property type="entry name" value="Rieske"/>
    <property type="match status" value="1"/>
</dbReference>
<dbReference type="KEGG" id="sacd:HS1genome_0254"/>
<dbReference type="PANTHER" id="PTHR21496:SF0">
    <property type="entry name" value="RIESKE DOMAIN-CONTAINING PROTEIN"/>
    <property type="match status" value="1"/>
</dbReference>
<dbReference type="PANTHER" id="PTHR21496">
    <property type="entry name" value="FERREDOXIN-RELATED"/>
    <property type="match status" value="1"/>
</dbReference>
<reference evidence="9" key="2">
    <citation type="submission" date="2018-04" db="EMBL/GenBank/DDBJ databases">
        <title>Complete genome sequence of Sulfodiicoccus acidiphilus strain HS-1.</title>
        <authorList>
            <person name="Sakai H.D."/>
            <person name="Kurosawa N."/>
        </authorList>
    </citation>
    <scope>NUCLEOTIDE SEQUENCE [LARGE SCALE GENOMIC DNA]</scope>
    <source>
        <strain evidence="9">HS-1</strain>
    </source>
</reference>
<dbReference type="Pfam" id="PF00355">
    <property type="entry name" value="Rieske"/>
    <property type="match status" value="1"/>
</dbReference>
<dbReference type="InterPro" id="IPR017941">
    <property type="entry name" value="Rieske_2Fe-2S"/>
</dbReference>
<dbReference type="EMBL" id="BMQS01000005">
    <property type="protein sequence ID" value="GGT91066.1"/>
    <property type="molecule type" value="Genomic_DNA"/>
</dbReference>
<protein>
    <submittedName>
        <fullName evidence="7">(2Fe-2S)-binding protein</fullName>
    </submittedName>
</protein>
<proteinExistence type="predicted"/>
<evidence type="ECO:0000256" key="5">
    <source>
        <dbReference type="ARBA" id="ARBA00034078"/>
    </source>
</evidence>
<reference evidence="7" key="3">
    <citation type="journal article" date="2019" name="BMC Res. Notes">
        <title>Complete genome sequence of the Sulfodiicoccus acidiphilus strain HS-1T, the first crenarchaeon that lacks polB3, isolated from an acidic hot spring in Ohwaku-dani, Hakone, Japan.</title>
        <authorList>
            <person name="Sakai H.D."/>
            <person name="Kurosawa N."/>
        </authorList>
    </citation>
    <scope>NUCLEOTIDE SEQUENCE</scope>
    <source>
        <strain evidence="7">HS-1</strain>
    </source>
</reference>
<evidence type="ECO:0000256" key="2">
    <source>
        <dbReference type="ARBA" id="ARBA00022723"/>
    </source>
</evidence>
<organism evidence="7 9">
    <name type="scientific">Sulfodiicoccus acidiphilus</name>
    <dbReference type="NCBI Taxonomy" id="1670455"/>
    <lineage>
        <taxon>Archaea</taxon>
        <taxon>Thermoproteota</taxon>
        <taxon>Thermoprotei</taxon>
        <taxon>Sulfolobales</taxon>
        <taxon>Sulfolobaceae</taxon>
        <taxon>Sulfodiicoccus</taxon>
    </lineage>
</organism>
<dbReference type="GO" id="GO:0051537">
    <property type="term" value="F:2 iron, 2 sulfur cluster binding"/>
    <property type="evidence" value="ECO:0007669"/>
    <property type="project" value="UniProtKB-KW"/>
</dbReference>
<dbReference type="SUPFAM" id="SSF50022">
    <property type="entry name" value="ISP domain"/>
    <property type="match status" value="1"/>
</dbReference>
<reference evidence="8" key="4">
    <citation type="submission" date="2020-09" db="EMBL/GenBank/DDBJ databases">
        <authorList>
            <person name="Sun Q."/>
            <person name="Ohkuma M."/>
        </authorList>
    </citation>
    <scope>NUCLEOTIDE SEQUENCE</scope>
    <source>
        <strain evidence="8">JCM 31740</strain>
    </source>
</reference>
<evidence type="ECO:0000313" key="8">
    <source>
        <dbReference type="EMBL" id="GGT91066.1"/>
    </source>
</evidence>
<sequence>MKIAVGKVSAFKIGERRKVDTPHGPIVVFFLGGKTFHAFSARCPHLGCDLSKYGVVIKEEIVCQCHFTHFSIKDGHAIKGATKKELKKFAVELENEEVKIVT</sequence>
<dbReference type="Proteomes" id="UP000616143">
    <property type="component" value="Unassembled WGS sequence"/>
</dbReference>
<evidence type="ECO:0000256" key="1">
    <source>
        <dbReference type="ARBA" id="ARBA00022714"/>
    </source>
</evidence>
<keyword evidence="9" id="KW-1185">Reference proteome</keyword>
<evidence type="ECO:0000259" key="6">
    <source>
        <dbReference type="PROSITE" id="PS51296"/>
    </source>
</evidence>
<keyword evidence="2" id="KW-0479">Metal-binding</keyword>
<accession>A0A348B113</accession>
<gene>
    <name evidence="8" type="ORF">GCM10007116_05960</name>
    <name evidence="7" type="ORF">HS1genome_0254</name>
</gene>
<dbReference type="OrthoDB" id="6837at2157"/>
<keyword evidence="1" id="KW-0001">2Fe-2S</keyword>
<evidence type="ECO:0000256" key="4">
    <source>
        <dbReference type="ARBA" id="ARBA00023014"/>
    </source>
</evidence>
<evidence type="ECO:0000313" key="7">
    <source>
        <dbReference type="EMBL" id="BBD71865.1"/>
    </source>
</evidence>
<dbReference type="InterPro" id="IPR036922">
    <property type="entry name" value="Rieske_2Fe-2S_sf"/>
</dbReference>
<keyword evidence="3" id="KW-0408">Iron</keyword>
<dbReference type="Gene3D" id="2.102.10.10">
    <property type="entry name" value="Rieske [2Fe-2S] iron-sulphur domain"/>
    <property type="match status" value="1"/>
</dbReference>
<dbReference type="RefSeq" id="WP_179950426.1">
    <property type="nucleotide sequence ID" value="NZ_AP018553.1"/>
</dbReference>
<reference evidence="8" key="1">
    <citation type="journal article" date="2014" name="Int. J. Syst. Evol. Microbiol.">
        <title>Complete genome sequence of Corynebacterium casei LMG S-19264T (=DSM 44701T), isolated from a smear-ripened cheese.</title>
        <authorList>
            <consortium name="US DOE Joint Genome Institute (JGI-PGF)"/>
            <person name="Walter F."/>
            <person name="Albersmeier A."/>
            <person name="Kalinowski J."/>
            <person name="Ruckert C."/>
        </authorList>
    </citation>
    <scope>NUCLEOTIDE SEQUENCE</scope>
    <source>
        <strain evidence="8">JCM 31740</strain>
    </source>
</reference>
<name>A0A348B113_9CREN</name>